<organism evidence="2 3">
    <name type="scientific">Porcisia hertigi</name>
    <dbReference type="NCBI Taxonomy" id="2761500"/>
    <lineage>
        <taxon>Eukaryota</taxon>
        <taxon>Discoba</taxon>
        <taxon>Euglenozoa</taxon>
        <taxon>Kinetoplastea</taxon>
        <taxon>Metakinetoplastina</taxon>
        <taxon>Trypanosomatida</taxon>
        <taxon>Trypanosomatidae</taxon>
        <taxon>Leishmaniinae</taxon>
        <taxon>Porcisia</taxon>
    </lineage>
</organism>
<dbReference type="Proteomes" id="UP000674318">
    <property type="component" value="Unassembled WGS sequence"/>
</dbReference>
<proteinExistence type="predicted"/>
<dbReference type="OrthoDB" id="242583at2759"/>
<feature type="region of interest" description="Disordered" evidence="1">
    <location>
        <begin position="527"/>
        <end position="553"/>
    </location>
</feature>
<protein>
    <submittedName>
        <fullName evidence="2">Uncharacterized protein</fullName>
    </submittedName>
</protein>
<dbReference type="EMBL" id="JAFJZO010000034">
    <property type="protein sequence ID" value="KAG5493944.1"/>
    <property type="molecule type" value="Genomic_DNA"/>
</dbReference>
<keyword evidence="3" id="KW-1185">Reference proteome</keyword>
<dbReference type="GeneID" id="94287899"/>
<accession>A0A836HLS8</accession>
<comment type="caution">
    <text evidence="2">The sequence shown here is derived from an EMBL/GenBank/DDBJ whole genome shotgun (WGS) entry which is preliminary data.</text>
</comment>
<evidence type="ECO:0000313" key="3">
    <source>
        <dbReference type="Proteomes" id="UP000674318"/>
    </source>
</evidence>
<dbReference type="RefSeq" id="XP_067753979.1">
    <property type="nucleotide sequence ID" value="XM_067897822.1"/>
</dbReference>
<feature type="compositionally biased region" description="Low complexity" evidence="1">
    <location>
        <begin position="120"/>
        <end position="133"/>
    </location>
</feature>
<gene>
    <name evidence="2" type="ORF">JKF63_01776</name>
</gene>
<dbReference type="KEGG" id="phet:94287899"/>
<feature type="region of interest" description="Disordered" evidence="1">
    <location>
        <begin position="119"/>
        <end position="140"/>
    </location>
</feature>
<dbReference type="AlphaFoldDB" id="A0A836HLS8"/>
<feature type="compositionally biased region" description="Polar residues" evidence="1">
    <location>
        <begin position="43"/>
        <end position="69"/>
    </location>
</feature>
<evidence type="ECO:0000313" key="2">
    <source>
        <dbReference type="EMBL" id="KAG5493944.1"/>
    </source>
</evidence>
<reference evidence="2 3" key="1">
    <citation type="submission" date="2021-02" db="EMBL/GenBank/DDBJ databases">
        <title>Porcisia hertigi Genome sequencing and assembly.</title>
        <authorList>
            <person name="Almutairi H."/>
            <person name="Gatherer D."/>
        </authorList>
    </citation>
    <scope>NUCLEOTIDE SEQUENCE [LARGE SCALE GENOMIC DNA]</scope>
    <source>
        <strain evidence="2 3">C119</strain>
    </source>
</reference>
<sequence length="1000" mass="110795">MRLRPTVFVVPECRPPWMAPVLPFTAAFRTPFRLHSNCNSDVRSTNQSSTGCSGSVTQPDMSETTTGVTKSPVAEAKIPEHMILDWSGGSAYYFSKEEKKRLSPSNLYRSASGDCCRQRTLSTSHTQSTTAATEARDDAAAPMSRAVIRGVARNFTVDLSIPPVRREEVERWKLDSPLFSRGVNATTLTAQACKYHCQLLPSTAMVTYLGPEMRKIDQLHRQKGFFTPSEIAEVFIPLVPTFPVESRHVMALVPPAILRRIEKAARLSSTLAQVVFEHYPMLFHYSPSRYRRALVQLNSEFWFVRQHPGYGKADRVLAQFRSHSSIDFDALNNADKESSVEPLYAAAEKAASEAAPPLPWRATGTAQRRPWGVEMLAVLLRNLPRVPTPKSGSGEMAGEKTHSQMHCEALVRKRYQPMNLVKWISSFPPNDLAFVNKVHEKVVVQLITQYVHVFQLTSLKKGDHNLFVEAHVLLAGGTSSEWRADASAPSAVASSAIADNENPGNVLLASESSEESDEMTLWWSVKGADAPSEGGPGESPPGDNDTSTAEDRERAFRQAVTEELIDLDAIAQVHDSGATALDSEAAAAALAGGSDEMEDAASAQDEEGEFNRVRDNWGDITPVARNDGDEPLCSQLKPSQGASMVEVTAFGLPLEEVYVRRLPPDVAPRSLSDLDETTSPDPELLAIAASFLAPPPSLQSPTVSCLFRRSRQQLQKTLRSVDEVWRWVAVQRLYAAFTTEQRRYLRDRYRGLVGFLRYHGKVFELSADLMYVIAHDPKGTMAPFPPMERAFRYSNRVVLPDDFDDNPDRFASLVGETERKSFLRVLGEGTIPAHRRHLLLLDPHNPLMQHEVLYDEIANLLPDHPVPLAEMMSRLPPVIRAALPHTINIAASKSLETYVERGRSMIRKRTSTQPTTAPVVSGPQMSVEEAIAELLQLPIGRDGVSIKALLGMHLSVAAAATLADHFGSVGRALRMLPQYFEVWEIDNGGRKRMSMVRLRQ</sequence>
<evidence type="ECO:0000256" key="1">
    <source>
        <dbReference type="SAM" id="MobiDB-lite"/>
    </source>
</evidence>
<feature type="region of interest" description="Disordered" evidence="1">
    <location>
        <begin position="43"/>
        <end position="70"/>
    </location>
</feature>
<name>A0A836HLS8_9TRYP</name>